<dbReference type="PANTHER" id="PTHR33240:SF8">
    <property type="entry name" value="OS03G0439900 PROTEIN"/>
    <property type="match status" value="1"/>
</dbReference>
<dbReference type="AlphaFoldDB" id="A0AAV3PI74"/>
<organism evidence="1 2">
    <name type="scientific">Lithospermum erythrorhizon</name>
    <name type="common">Purple gromwell</name>
    <name type="synonym">Lithospermum officinale var. erythrorhizon</name>
    <dbReference type="NCBI Taxonomy" id="34254"/>
    <lineage>
        <taxon>Eukaryota</taxon>
        <taxon>Viridiplantae</taxon>
        <taxon>Streptophyta</taxon>
        <taxon>Embryophyta</taxon>
        <taxon>Tracheophyta</taxon>
        <taxon>Spermatophyta</taxon>
        <taxon>Magnoliopsida</taxon>
        <taxon>eudicotyledons</taxon>
        <taxon>Gunneridae</taxon>
        <taxon>Pentapetalae</taxon>
        <taxon>asterids</taxon>
        <taxon>lamiids</taxon>
        <taxon>Boraginales</taxon>
        <taxon>Boraginaceae</taxon>
        <taxon>Boraginoideae</taxon>
        <taxon>Lithospermeae</taxon>
        <taxon>Lithospermum</taxon>
    </lineage>
</organism>
<evidence type="ECO:0000313" key="1">
    <source>
        <dbReference type="EMBL" id="GAA0150961.1"/>
    </source>
</evidence>
<dbReference type="EMBL" id="BAABME010001690">
    <property type="protein sequence ID" value="GAA0150961.1"/>
    <property type="molecule type" value="Genomic_DNA"/>
</dbReference>
<evidence type="ECO:0000313" key="2">
    <source>
        <dbReference type="Proteomes" id="UP001454036"/>
    </source>
</evidence>
<accession>A0AAV3PI74</accession>
<gene>
    <name evidence="1" type="ORF">LIER_09783</name>
</gene>
<keyword evidence="2" id="KW-1185">Reference proteome</keyword>
<reference evidence="1 2" key="1">
    <citation type="submission" date="2024-01" db="EMBL/GenBank/DDBJ databases">
        <title>The complete chloroplast genome sequence of Lithospermum erythrorhizon: insights into the phylogenetic relationship among Boraginaceae species and the maternal lineages of purple gromwells.</title>
        <authorList>
            <person name="Okada T."/>
            <person name="Watanabe K."/>
        </authorList>
    </citation>
    <scope>NUCLEOTIDE SEQUENCE [LARGE SCALE GENOMIC DNA]</scope>
</reference>
<proteinExistence type="predicted"/>
<protein>
    <submittedName>
        <fullName evidence="1">Uncharacterized protein</fullName>
    </submittedName>
</protein>
<dbReference type="PANTHER" id="PTHR33240">
    <property type="entry name" value="OS08G0508500 PROTEIN"/>
    <property type="match status" value="1"/>
</dbReference>
<dbReference type="Proteomes" id="UP001454036">
    <property type="component" value="Unassembled WGS sequence"/>
</dbReference>
<name>A0AAV3PI74_LITER</name>
<comment type="caution">
    <text evidence="1">The sequence shown here is derived from an EMBL/GenBank/DDBJ whole genome shotgun (WGS) entry which is preliminary data.</text>
</comment>
<sequence length="220" mass="23999">MMALKILGEKGARPAGSVMVPRLACPATLADRTSTCCYKSRPRKGQRRSVETLPWRIPAGRAQIRSDAVPLVGSGRVNVISVGRSRGEDSGSAGRAYAKRDIYAVTAGARPEFPDLSFSRKDFEGIECPHEDPLVINPVIANFEVGRMLVDTRSSVDILFLDAYLKLGMSWEEIRPVATPLVGFTRHAVSPLGVANLMVTMGKHPQQVTKMVEFTMVNMA</sequence>